<feature type="transmembrane region" description="Helical" evidence="9">
    <location>
        <begin position="240"/>
        <end position="259"/>
    </location>
</feature>
<proteinExistence type="predicted"/>
<dbReference type="CDD" id="cd06579">
    <property type="entry name" value="TM_PBP1_transp_AraH_like"/>
    <property type="match status" value="1"/>
</dbReference>
<gene>
    <name evidence="10" type="ORF">UFOPK3423_01199</name>
</gene>
<sequence>MAEHTSDAPLADDPAPDTKGHDDDVVSRPRSRMSGRDIVSRYGLLIAFLATIVVFSIAKSDVFPTGRNLESILTAAGPSLILAVGLTVVLVMQDFDLSIGAMIGLAAGAAVNFMVSNGIGWIPAVVLIFVIAIGVGLANGFMIAYLGGSSFIITLAVGTILTGIEYALSGQNTTYSGFPEAFTKIAKGELLGLSNLIWIAAVVAIIIWLLLERTEIGRYMYAIGGNPEAARLSGVRVRGLRVLGFVIVAITAAIVGLLLTSQSSSYAPNLGIPYLLPAFAAVFLGAAVFRPGEFNVAGTVIGVLFLGVIQTGLTMLNLETYLINLVQGGILVTAVLVSRLGQRSAT</sequence>
<evidence type="ECO:0000256" key="8">
    <source>
        <dbReference type="SAM" id="MobiDB-lite"/>
    </source>
</evidence>
<dbReference type="EMBL" id="CAFBLQ010000142">
    <property type="protein sequence ID" value="CAB4879277.1"/>
    <property type="molecule type" value="Genomic_DNA"/>
</dbReference>
<keyword evidence="4" id="KW-0997">Cell inner membrane</keyword>
<feature type="transmembrane region" description="Helical" evidence="9">
    <location>
        <begin position="296"/>
        <end position="315"/>
    </location>
</feature>
<keyword evidence="5 9" id="KW-0812">Transmembrane</keyword>
<evidence type="ECO:0000256" key="4">
    <source>
        <dbReference type="ARBA" id="ARBA00022519"/>
    </source>
</evidence>
<evidence type="ECO:0000256" key="1">
    <source>
        <dbReference type="ARBA" id="ARBA00004651"/>
    </source>
</evidence>
<dbReference type="AlphaFoldDB" id="A0A6J7E857"/>
<protein>
    <submittedName>
        <fullName evidence="10">Unannotated protein</fullName>
    </submittedName>
</protein>
<dbReference type="PANTHER" id="PTHR32196">
    <property type="entry name" value="ABC TRANSPORTER PERMEASE PROTEIN YPHD-RELATED-RELATED"/>
    <property type="match status" value="1"/>
</dbReference>
<organism evidence="10">
    <name type="scientific">freshwater metagenome</name>
    <dbReference type="NCBI Taxonomy" id="449393"/>
    <lineage>
        <taxon>unclassified sequences</taxon>
        <taxon>metagenomes</taxon>
        <taxon>ecological metagenomes</taxon>
    </lineage>
</organism>
<keyword evidence="2" id="KW-0813">Transport</keyword>
<evidence type="ECO:0000256" key="7">
    <source>
        <dbReference type="ARBA" id="ARBA00023136"/>
    </source>
</evidence>
<feature type="transmembrane region" description="Helical" evidence="9">
    <location>
        <begin position="38"/>
        <end position="59"/>
    </location>
</feature>
<feature type="transmembrane region" description="Helical" evidence="9">
    <location>
        <begin position="271"/>
        <end position="289"/>
    </location>
</feature>
<keyword evidence="7 9" id="KW-0472">Membrane</keyword>
<evidence type="ECO:0000256" key="9">
    <source>
        <dbReference type="SAM" id="Phobius"/>
    </source>
</evidence>
<evidence type="ECO:0000313" key="10">
    <source>
        <dbReference type="EMBL" id="CAB4879277.1"/>
    </source>
</evidence>
<feature type="transmembrane region" description="Helical" evidence="9">
    <location>
        <begin position="321"/>
        <end position="341"/>
    </location>
</feature>
<feature type="transmembrane region" description="Helical" evidence="9">
    <location>
        <begin position="121"/>
        <end position="144"/>
    </location>
</feature>
<dbReference type="Pfam" id="PF02653">
    <property type="entry name" value="BPD_transp_2"/>
    <property type="match status" value="1"/>
</dbReference>
<dbReference type="PANTHER" id="PTHR32196:SF21">
    <property type="entry name" value="ABC TRANSPORTER PERMEASE PROTEIN YPHD-RELATED"/>
    <property type="match status" value="1"/>
</dbReference>
<evidence type="ECO:0000256" key="6">
    <source>
        <dbReference type="ARBA" id="ARBA00022989"/>
    </source>
</evidence>
<dbReference type="InterPro" id="IPR001851">
    <property type="entry name" value="ABC_transp_permease"/>
</dbReference>
<comment type="subcellular location">
    <subcellularLocation>
        <location evidence="1">Cell membrane</location>
        <topology evidence="1">Multi-pass membrane protein</topology>
    </subcellularLocation>
</comment>
<feature type="transmembrane region" description="Helical" evidence="9">
    <location>
        <begin position="97"/>
        <end position="115"/>
    </location>
</feature>
<keyword evidence="6 9" id="KW-1133">Transmembrane helix</keyword>
<accession>A0A6J7E857</accession>
<feature type="transmembrane region" description="Helical" evidence="9">
    <location>
        <begin position="71"/>
        <end position="90"/>
    </location>
</feature>
<evidence type="ECO:0000256" key="2">
    <source>
        <dbReference type="ARBA" id="ARBA00022448"/>
    </source>
</evidence>
<feature type="transmembrane region" description="Helical" evidence="9">
    <location>
        <begin position="190"/>
        <end position="211"/>
    </location>
</feature>
<evidence type="ECO:0000256" key="3">
    <source>
        <dbReference type="ARBA" id="ARBA00022475"/>
    </source>
</evidence>
<feature type="transmembrane region" description="Helical" evidence="9">
    <location>
        <begin position="151"/>
        <end position="170"/>
    </location>
</feature>
<name>A0A6J7E857_9ZZZZ</name>
<reference evidence="10" key="1">
    <citation type="submission" date="2020-05" db="EMBL/GenBank/DDBJ databases">
        <authorList>
            <person name="Chiriac C."/>
            <person name="Salcher M."/>
            <person name="Ghai R."/>
            <person name="Kavagutti S V."/>
        </authorList>
    </citation>
    <scope>NUCLEOTIDE SEQUENCE</scope>
</reference>
<feature type="region of interest" description="Disordered" evidence="8">
    <location>
        <begin position="1"/>
        <end position="29"/>
    </location>
</feature>
<keyword evidence="3" id="KW-1003">Cell membrane</keyword>
<evidence type="ECO:0000256" key="5">
    <source>
        <dbReference type="ARBA" id="ARBA00022692"/>
    </source>
</evidence>
<dbReference type="GO" id="GO:0022857">
    <property type="term" value="F:transmembrane transporter activity"/>
    <property type="evidence" value="ECO:0007669"/>
    <property type="project" value="InterPro"/>
</dbReference>
<feature type="compositionally biased region" description="Basic and acidic residues" evidence="8">
    <location>
        <begin position="16"/>
        <end position="27"/>
    </location>
</feature>
<dbReference type="GO" id="GO:0005886">
    <property type="term" value="C:plasma membrane"/>
    <property type="evidence" value="ECO:0007669"/>
    <property type="project" value="UniProtKB-SubCell"/>
</dbReference>